<dbReference type="AlphaFoldDB" id="T2ME84"/>
<dbReference type="OrthoDB" id="19419at2759"/>
<dbReference type="KEGG" id="hmg:100192263"/>
<dbReference type="GO" id="GO:0006334">
    <property type="term" value="P:nucleosome assembly"/>
    <property type="evidence" value="ECO:0007669"/>
    <property type="project" value="InterPro"/>
</dbReference>
<evidence type="ECO:0000256" key="3">
    <source>
        <dbReference type="SAM" id="Coils"/>
    </source>
</evidence>
<organism evidence="5">
    <name type="scientific">Hydra vulgaris</name>
    <name type="common">Hydra</name>
    <name type="synonym">Hydra attenuata</name>
    <dbReference type="NCBI Taxonomy" id="6087"/>
    <lineage>
        <taxon>Eukaryota</taxon>
        <taxon>Metazoa</taxon>
        <taxon>Cnidaria</taxon>
        <taxon>Hydrozoa</taxon>
        <taxon>Hydroidolina</taxon>
        <taxon>Anthoathecata</taxon>
        <taxon>Aplanulata</taxon>
        <taxon>Hydridae</taxon>
        <taxon>Hydra</taxon>
    </lineage>
</organism>
<name>T2ME84_HYDVU</name>
<accession>T2ME84</accession>
<dbReference type="GO" id="GO:0005634">
    <property type="term" value="C:nucleus"/>
    <property type="evidence" value="ECO:0007669"/>
    <property type="project" value="InterPro"/>
</dbReference>
<protein>
    <submittedName>
        <fullName evidence="5">Protein SET</fullName>
    </submittedName>
</protein>
<reference evidence="5" key="1">
    <citation type="journal article" date="2013" name="Genome Biol. Evol.">
        <title>Punctuated emergences of genetic and phenotypic innovations in eumetazoan, bilaterian, euteleostome, and hominidae ancestors.</title>
        <authorList>
            <person name="Wenger Y."/>
            <person name="Galliot B."/>
        </authorList>
    </citation>
    <scope>NUCLEOTIDE SEQUENCE</scope>
    <source>
        <tissue evidence="5">Whole animals</tissue>
    </source>
</reference>
<gene>
    <name evidence="5" type="primary">SET</name>
</gene>
<comment type="similarity">
    <text evidence="1 2">Belongs to the nucleosome assembly protein (NAP) family.</text>
</comment>
<feature type="region of interest" description="Disordered" evidence="4">
    <location>
        <begin position="222"/>
        <end position="284"/>
    </location>
</feature>
<feature type="region of interest" description="Disordered" evidence="4">
    <location>
        <begin position="170"/>
        <end position="189"/>
    </location>
</feature>
<evidence type="ECO:0000313" key="5">
    <source>
        <dbReference type="EMBL" id="CDG70414.1"/>
    </source>
</evidence>
<feature type="coiled-coil region" evidence="3">
    <location>
        <begin position="31"/>
        <end position="58"/>
    </location>
</feature>
<dbReference type="Gene3D" id="3.30.1120.90">
    <property type="entry name" value="Nucleosome assembly protein"/>
    <property type="match status" value="1"/>
</dbReference>
<dbReference type="Pfam" id="PF00956">
    <property type="entry name" value="NAP"/>
    <property type="match status" value="1"/>
</dbReference>
<dbReference type="InterPro" id="IPR037231">
    <property type="entry name" value="NAP-like_sf"/>
</dbReference>
<evidence type="ECO:0000256" key="4">
    <source>
        <dbReference type="SAM" id="MobiDB-lite"/>
    </source>
</evidence>
<evidence type="ECO:0000256" key="1">
    <source>
        <dbReference type="ARBA" id="ARBA00009947"/>
    </source>
</evidence>
<dbReference type="SUPFAM" id="SSF143113">
    <property type="entry name" value="NAP-like"/>
    <property type="match status" value="1"/>
</dbReference>
<dbReference type="EMBL" id="HAAD01004182">
    <property type="protein sequence ID" value="CDG70414.1"/>
    <property type="molecule type" value="mRNA"/>
</dbReference>
<proteinExistence type="evidence at transcript level"/>
<evidence type="ECO:0000256" key="2">
    <source>
        <dbReference type="RuleBase" id="RU003876"/>
    </source>
</evidence>
<feature type="compositionally biased region" description="Acidic residues" evidence="4">
    <location>
        <begin position="228"/>
        <end position="272"/>
    </location>
</feature>
<dbReference type="OMA" id="WPVALMN"/>
<dbReference type="FunFam" id="3.30.1120.90:FF:000002">
    <property type="entry name" value="Testis-specific Y-encoded-like protein 2"/>
    <property type="match status" value="1"/>
</dbReference>
<sequence length="284" mass="33034">MHRKKKMTEVPNKVAKLNHEDKEERFVDTEYQDIVEQIDGVQNQIDALNEQASEEILQVEQKYNNLRKPFFSSRADLISKIPKFWVTVFVNHPQISALLDEEDEEALHYLFSVEVEEFEDIKSGYKIKFHFTENPYFDNDVLCKEFMLSDTGEQTCKSTSISWKENMDLTKRSDQSVKPGQKRHVEEPESFFSWFNDQSEGGNDEVGDLIKDDIWPNPLQYYLGVGNDGEDDDDEENVVLIEDEEDDGDEEEDLDELDEEGEFDGEDDDDQDQLAGEDVNSDDK</sequence>
<dbReference type="PANTHER" id="PTHR11875">
    <property type="entry name" value="TESTIS-SPECIFIC Y-ENCODED PROTEIN"/>
    <property type="match status" value="1"/>
</dbReference>
<dbReference type="Gene3D" id="1.20.5.1500">
    <property type="match status" value="1"/>
</dbReference>
<dbReference type="InterPro" id="IPR002164">
    <property type="entry name" value="NAP_family"/>
</dbReference>
<keyword evidence="3" id="KW-0175">Coiled coil</keyword>